<evidence type="ECO:0000256" key="1">
    <source>
        <dbReference type="SAM" id="SignalP"/>
    </source>
</evidence>
<sequence>MARSFRRTVRGALVLVLACAGAAVAAPPAPAAAAVGCGTDEGARGVAGAPSGDAVSVSRADGRTDQFQVFHDPTATRGLPFVWHRAQTVPGGPYGDWRRVSAGTVGPKAAFITAVGNARGGLELFWLDHGGFCHAVQGPEGGAWSAPESFGMRPAPYHGFLTLFKRSNGTLIAMASSGTPGRSMESRTLLASGGGWRPVTSMGRVTEENVGLSQPSTVTELPDRRLKVTAHEWNRDDRFWQITEAAPDDGRPSGRWPKHWQLCDTSRCG</sequence>
<accession>A0ABP3JSW8</accession>
<dbReference type="EMBL" id="BAAAHB010000024">
    <property type="protein sequence ID" value="GAA0463414.1"/>
    <property type="molecule type" value="Genomic_DNA"/>
</dbReference>
<evidence type="ECO:0000313" key="3">
    <source>
        <dbReference type="Proteomes" id="UP001499895"/>
    </source>
</evidence>
<dbReference type="Proteomes" id="UP001499895">
    <property type="component" value="Unassembled WGS sequence"/>
</dbReference>
<keyword evidence="1" id="KW-0732">Signal</keyword>
<protein>
    <submittedName>
        <fullName evidence="2">Uncharacterized protein</fullName>
    </submittedName>
</protein>
<dbReference type="RefSeq" id="WP_344089886.1">
    <property type="nucleotide sequence ID" value="NZ_BAAAHB010000024.1"/>
</dbReference>
<feature type="signal peptide" evidence="1">
    <location>
        <begin position="1"/>
        <end position="25"/>
    </location>
</feature>
<name>A0ABP3JSW8_9ACTN</name>
<evidence type="ECO:0000313" key="2">
    <source>
        <dbReference type="EMBL" id="GAA0463414.1"/>
    </source>
</evidence>
<keyword evidence="3" id="KW-1185">Reference proteome</keyword>
<gene>
    <name evidence="2" type="ORF">GCM10009544_27350</name>
</gene>
<organism evidence="2 3">
    <name type="scientific">Streptomyces stramineus</name>
    <dbReference type="NCBI Taxonomy" id="173861"/>
    <lineage>
        <taxon>Bacteria</taxon>
        <taxon>Bacillati</taxon>
        <taxon>Actinomycetota</taxon>
        <taxon>Actinomycetes</taxon>
        <taxon>Kitasatosporales</taxon>
        <taxon>Streptomycetaceae</taxon>
        <taxon>Streptomyces</taxon>
    </lineage>
</organism>
<reference evidence="3" key="1">
    <citation type="journal article" date="2019" name="Int. J. Syst. Evol. Microbiol.">
        <title>The Global Catalogue of Microorganisms (GCM) 10K type strain sequencing project: providing services to taxonomists for standard genome sequencing and annotation.</title>
        <authorList>
            <consortium name="The Broad Institute Genomics Platform"/>
            <consortium name="The Broad Institute Genome Sequencing Center for Infectious Disease"/>
            <person name="Wu L."/>
            <person name="Ma J."/>
        </authorList>
    </citation>
    <scope>NUCLEOTIDE SEQUENCE [LARGE SCALE GENOMIC DNA]</scope>
    <source>
        <strain evidence="3">JCM 10649</strain>
    </source>
</reference>
<dbReference type="SUPFAM" id="SSF89372">
    <property type="entry name" value="Fucose-specific lectin"/>
    <property type="match status" value="1"/>
</dbReference>
<comment type="caution">
    <text evidence="2">The sequence shown here is derived from an EMBL/GenBank/DDBJ whole genome shotgun (WGS) entry which is preliminary data.</text>
</comment>
<proteinExistence type="predicted"/>
<feature type="chain" id="PRO_5046099090" evidence="1">
    <location>
        <begin position="26"/>
        <end position="269"/>
    </location>
</feature>